<feature type="signal peptide" evidence="2">
    <location>
        <begin position="1"/>
        <end position="22"/>
    </location>
</feature>
<keyword evidence="1" id="KW-0812">Transmembrane</keyword>
<proteinExistence type="predicted"/>
<dbReference type="NCBIfam" id="TIGR02186">
    <property type="entry name" value="alph_Pro_TM"/>
    <property type="match status" value="1"/>
</dbReference>
<evidence type="ECO:0000256" key="1">
    <source>
        <dbReference type="SAM" id="Phobius"/>
    </source>
</evidence>
<dbReference type="AlphaFoldDB" id="A0A4S8PPQ0"/>
<accession>A0A4S8PPQ0</accession>
<dbReference type="RefSeq" id="WP_136542715.1">
    <property type="nucleotide sequence ID" value="NZ_STGU01000012.1"/>
</dbReference>
<reference evidence="3 4" key="1">
    <citation type="submission" date="2019-04" db="EMBL/GenBank/DDBJ databases">
        <title>genome sequence of strain W3.</title>
        <authorList>
            <person name="Gao J."/>
            <person name="Sun J."/>
        </authorList>
    </citation>
    <scope>NUCLEOTIDE SEQUENCE [LARGE SCALE GENOMIC DNA]</scope>
    <source>
        <strain evidence="3 4">W3</strain>
    </source>
</reference>
<name>A0A4S8PPQ0_9HYPH</name>
<feature type="chain" id="PRO_5020951672" evidence="2">
    <location>
        <begin position="23"/>
        <end position="267"/>
    </location>
</feature>
<keyword evidence="1" id="KW-0472">Membrane</keyword>
<evidence type="ECO:0000313" key="3">
    <source>
        <dbReference type="EMBL" id="THV33020.1"/>
    </source>
</evidence>
<organism evidence="3 4">
    <name type="scientific">Rhizobium rosettiformans W3</name>
    <dbReference type="NCBI Taxonomy" id="538378"/>
    <lineage>
        <taxon>Bacteria</taxon>
        <taxon>Pseudomonadati</taxon>
        <taxon>Pseudomonadota</taxon>
        <taxon>Alphaproteobacteria</taxon>
        <taxon>Hyphomicrobiales</taxon>
        <taxon>Rhizobiaceae</taxon>
        <taxon>Rhizobium/Agrobacterium group</taxon>
        <taxon>Rhizobium</taxon>
    </lineage>
</organism>
<dbReference type="InterPro" id="IPR019088">
    <property type="entry name" value="CHP02186-rel_TM"/>
</dbReference>
<keyword evidence="1" id="KW-1133">Transmembrane helix</keyword>
<dbReference type="Pfam" id="PF09608">
    <property type="entry name" value="Alph_Pro_TM"/>
    <property type="match status" value="1"/>
</dbReference>
<sequence>MRSPLLALALLVLTSLPIPVAAQDPLTSQLAETEGLDIGTSTSEIAITSDFSGADLTIFGALTSTDQLLLAIGQYDVVVTLEGPRDWTTVRRKERLFGIWVNRTSLTFEQMPISYSLASTRPVEEIAPDDVLTSLGIGIDHVALTPTGFISNAANLGEFRDAFRRLKQSGGLYQRDTGGVRFVSSSLFKATLRLPANIPNGVHMVHAYLFKSGQFIAEKELPLRVIKTGLEEAITEAAHQRPLAYGAFAVLLALITGWAASLIFRKD</sequence>
<protein>
    <submittedName>
        <fullName evidence="3">TIGR02186 family protein</fullName>
    </submittedName>
</protein>
<dbReference type="EMBL" id="STGU01000012">
    <property type="protein sequence ID" value="THV33020.1"/>
    <property type="molecule type" value="Genomic_DNA"/>
</dbReference>
<keyword evidence="2" id="KW-0732">Signal</keyword>
<gene>
    <name evidence="3" type="ORF">FAA86_19215</name>
</gene>
<comment type="caution">
    <text evidence="3">The sequence shown here is derived from an EMBL/GenBank/DDBJ whole genome shotgun (WGS) entry which is preliminary data.</text>
</comment>
<evidence type="ECO:0000313" key="4">
    <source>
        <dbReference type="Proteomes" id="UP000307378"/>
    </source>
</evidence>
<dbReference type="Proteomes" id="UP000307378">
    <property type="component" value="Unassembled WGS sequence"/>
</dbReference>
<evidence type="ECO:0000256" key="2">
    <source>
        <dbReference type="SAM" id="SignalP"/>
    </source>
</evidence>
<feature type="transmembrane region" description="Helical" evidence="1">
    <location>
        <begin position="243"/>
        <end position="264"/>
    </location>
</feature>